<dbReference type="GO" id="GO:0005829">
    <property type="term" value="C:cytosol"/>
    <property type="evidence" value="ECO:0007669"/>
    <property type="project" value="TreeGrafter"/>
</dbReference>
<dbReference type="Gene3D" id="3.80.30.20">
    <property type="entry name" value="tm_1862 like domain"/>
    <property type="match status" value="1"/>
</dbReference>
<dbReference type="CDD" id="cd02068">
    <property type="entry name" value="radical_SAM_B12_BD"/>
    <property type="match status" value="1"/>
</dbReference>
<dbReference type="SFLD" id="SFLDS00029">
    <property type="entry name" value="Radical_SAM"/>
    <property type="match status" value="1"/>
</dbReference>
<comment type="cofactor">
    <cofactor evidence="1">
        <name>[4Fe-4S] cluster</name>
        <dbReference type="ChEBI" id="CHEBI:49883"/>
    </cofactor>
</comment>
<dbReference type="InterPro" id="IPR058240">
    <property type="entry name" value="rSAM_sf"/>
</dbReference>
<dbReference type="PROSITE" id="PS51332">
    <property type="entry name" value="B12_BINDING"/>
    <property type="match status" value="1"/>
</dbReference>
<dbReference type="PROSITE" id="PS51918">
    <property type="entry name" value="RADICAL_SAM"/>
    <property type="match status" value="1"/>
</dbReference>
<dbReference type="CDD" id="cd01335">
    <property type="entry name" value="Radical_SAM"/>
    <property type="match status" value="1"/>
</dbReference>
<dbReference type="InterPro" id="IPR051198">
    <property type="entry name" value="BchE-like"/>
</dbReference>
<evidence type="ECO:0000259" key="9">
    <source>
        <dbReference type="PROSITE" id="PS51918"/>
    </source>
</evidence>
<dbReference type="SUPFAM" id="SSF102114">
    <property type="entry name" value="Radical SAM enzymes"/>
    <property type="match status" value="1"/>
</dbReference>
<evidence type="ECO:0000256" key="7">
    <source>
        <dbReference type="ARBA" id="ARBA00023014"/>
    </source>
</evidence>
<dbReference type="SMART" id="SM00729">
    <property type="entry name" value="Elp3"/>
    <property type="match status" value="1"/>
</dbReference>
<evidence type="ECO:0000256" key="5">
    <source>
        <dbReference type="ARBA" id="ARBA00022723"/>
    </source>
</evidence>
<dbReference type="InterPro" id="IPR007197">
    <property type="entry name" value="rSAM"/>
</dbReference>
<dbReference type="PANTHER" id="PTHR43409:SF7">
    <property type="entry name" value="BLL1977 PROTEIN"/>
    <property type="match status" value="1"/>
</dbReference>
<evidence type="ECO:0000313" key="10">
    <source>
        <dbReference type="EMBL" id="OQA56911.1"/>
    </source>
</evidence>
<comment type="caution">
    <text evidence="10">The sequence shown here is derived from an EMBL/GenBank/DDBJ whole genome shotgun (WGS) entry which is preliminary data.</text>
</comment>
<dbReference type="InterPro" id="IPR034466">
    <property type="entry name" value="Methyltransferase_Class_B"/>
</dbReference>
<keyword evidence="4" id="KW-0949">S-adenosyl-L-methionine</keyword>
<evidence type="ECO:0000256" key="6">
    <source>
        <dbReference type="ARBA" id="ARBA00023004"/>
    </source>
</evidence>
<evidence type="ECO:0000259" key="8">
    <source>
        <dbReference type="PROSITE" id="PS51332"/>
    </source>
</evidence>
<keyword evidence="5" id="KW-0479">Metal-binding</keyword>
<keyword evidence="10" id="KW-0687">Ribonucleoprotein</keyword>
<protein>
    <submittedName>
        <fullName evidence="10">Ribosomal protein S12 methylthiotransferase RimO</fullName>
    </submittedName>
</protein>
<name>A0A1V5SRR9_9BACT</name>
<dbReference type="Pfam" id="PF04055">
    <property type="entry name" value="Radical_SAM"/>
    <property type="match status" value="1"/>
</dbReference>
<evidence type="ECO:0000256" key="4">
    <source>
        <dbReference type="ARBA" id="ARBA00022691"/>
    </source>
</evidence>
<gene>
    <name evidence="10" type="primary">rimO_3</name>
    <name evidence="10" type="ORF">BWY41_01404</name>
</gene>
<evidence type="ECO:0000256" key="2">
    <source>
        <dbReference type="ARBA" id="ARBA00022603"/>
    </source>
</evidence>
<dbReference type="Proteomes" id="UP000485569">
    <property type="component" value="Unassembled WGS sequence"/>
</dbReference>
<dbReference type="GO" id="GO:0005840">
    <property type="term" value="C:ribosome"/>
    <property type="evidence" value="ECO:0007669"/>
    <property type="project" value="UniProtKB-KW"/>
</dbReference>
<dbReference type="GO" id="GO:0031419">
    <property type="term" value="F:cobalamin binding"/>
    <property type="evidence" value="ECO:0007669"/>
    <property type="project" value="InterPro"/>
</dbReference>
<organism evidence="10">
    <name type="scientific">Candidatus Atribacter allofermentans</name>
    <dbReference type="NCBI Taxonomy" id="1852833"/>
    <lineage>
        <taxon>Bacteria</taxon>
        <taxon>Pseudomonadati</taxon>
        <taxon>Atribacterota</taxon>
        <taxon>Atribacteria</taxon>
        <taxon>Atribacterales</taxon>
        <taxon>Atribacteraceae</taxon>
        <taxon>Atribacter</taxon>
    </lineage>
</organism>
<dbReference type="AlphaFoldDB" id="A0A1V5SRR9"/>
<dbReference type="GO" id="GO:0016740">
    <property type="term" value="F:transferase activity"/>
    <property type="evidence" value="ECO:0007669"/>
    <property type="project" value="UniProtKB-KW"/>
</dbReference>
<dbReference type="GO" id="GO:0046872">
    <property type="term" value="F:metal ion binding"/>
    <property type="evidence" value="ECO:0007669"/>
    <property type="project" value="UniProtKB-KW"/>
</dbReference>
<keyword evidence="2" id="KW-0489">Methyltransferase</keyword>
<feature type="domain" description="Radical SAM core" evidence="9">
    <location>
        <begin position="181"/>
        <end position="403"/>
    </location>
</feature>
<dbReference type="Pfam" id="PF02310">
    <property type="entry name" value="B12-binding"/>
    <property type="match status" value="1"/>
</dbReference>
<keyword evidence="7" id="KW-0411">Iron-sulfur</keyword>
<feature type="domain" description="B12-binding" evidence="8">
    <location>
        <begin position="9"/>
        <end position="135"/>
    </location>
</feature>
<dbReference type="InterPro" id="IPR023404">
    <property type="entry name" value="rSAM_horseshoe"/>
</dbReference>
<dbReference type="SFLD" id="SFLDG01123">
    <property type="entry name" value="methyltransferase_(Class_B)"/>
    <property type="match status" value="1"/>
</dbReference>
<keyword evidence="6" id="KW-0408">Iron</keyword>
<reference evidence="10" key="1">
    <citation type="submission" date="2017-02" db="EMBL/GenBank/DDBJ databases">
        <title>Delving into the versatile metabolic prowess of the omnipresent phylum Bacteroidetes.</title>
        <authorList>
            <person name="Nobu M.K."/>
            <person name="Mei R."/>
            <person name="Narihiro T."/>
            <person name="Kuroda K."/>
            <person name="Liu W.-T."/>
        </authorList>
    </citation>
    <scope>NUCLEOTIDE SEQUENCE</scope>
    <source>
        <strain evidence="10">ADurb.Bin276</strain>
    </source>
</reference>
<evidence type="ECO:0000256" key="3">
    <source>
        <dbReference type="ARBA" id="ARBA00022679"/>
    </source>
</evidence>
<dbReference type="Gene3D" id="3.40.50.280">
    <property type="entry name" value="Cobalamin-binding domain"/>
    <property type="match status" value="1"/>
</dbReference>
<sequence length="476" mass="54552">MKILLVNPPSPGIYNSVGLKLPPLGLGYLASVLQKNHHQVKILDLQVEKKSSLEQELANCDLVGITCESNKIFKALDIATKAKQKGCITVMGGYHATFRDKEILSLGMVDYIVKGEGEYTFSRLVQNLEDKKDIYNLPGISYRKDNVIYEASIPQPPENLDDIPFPSRDLLPLGKYWMTQIEGEPLMNIVTSRGCPFACSFCASSNFAGTRWRTRSIENIMAELEHLYYDYGYRGFAFMDDNFTLQPERVELLTEKIQKNRMNINWWCFSRVDTIMSNVSLIKKMASAGLKMVFLGLESADPQSLKDYGKKITTEISEKAIKVLHSNGIKVLGSFILGNIHDTQETITKTIEYAKKLNIDIAQFSALTPFPGTKFFQKMVKENRIFTWDWKLFDGAHSVITGDYLKPREIQKMILSAYVDFYRQGKQISNVWGFIRKFVNTHVPFINIYKESYYQRRRAPLLTKKPNILQQQRTFS</sequence>
<keyword evidence="3 10" id="KW-0808">Transferase</keyword>
<accession>A0A1V5SRR9</accession>
<dbReference type="SFLD" id="SFLDG01082">
    <property type="entry name" value="B12-binding_domain_containing"/>
    <property type="match status" value="1"/>
</dbReference>
<keyword evidence="10" id="KW-0689">Ribosomal protein</keyword>
<proteinExistence type="predicted"/>
<dbReference type="PANTHER" id="PTHR43409">
    <property type="entry name" value="ANAEROBIC MAGNESIUM-PROTOPORPHYRIN IX MONOMETHYL ESTER CYCLASE-RELATED"/>
    <property type="match status" value="1"/>
</dbReference>
<dbReference type="GO" id="GO:0051539">
    <property type="term" value="F:4 iron, 4 sulfur cluster binding"/>
    <property type="evidence" value="ECO:0007669"/>
    <property type="project" value="UniProtKB-KW"/>
</dbReference>
<evidence type="ECO:0000256" key="1">
    <source>
        <dbReference type="ARBA" id="ARBA00001966"/>
    </source>
</evidence>
<dbReference type="InterPro" id="IPR006158">
    <property type="entry name" value="Cobalamin-bd"/>
</dbReference>
<dbReference type="EMBL" id="MWBQ01000103">
    <property type="protein sequence ID" value="OQA56911.1"/>
    <property type="molecule type" value="Genomic_DNA"/>
</dbReference>
<dbReference type="InterPro" id="IPR006638">
    <property type="entry name" value="Elp3/MiaA/NifB-like_rSAM"/>
</dbReference>